<gene>
    <name evidence="4" type="ORF">SAMN05421770_104218</name>
</gene>
<accession>A0A239JZK2</accession>
<dbReference type="PANTHER" id="PTHR30055">
    <property type="entry name" value="HTH-TYPE TRANSCRIPTIONAL REGULATOR RUTR"/>
    <property type="match status" value="1"/>
</dbReference>
<name>A0A239JZK2_9BACT</name>
<dbReference type="PROSITE" id="PS50977">
    <property type="entry name" value="HTH_TETR_2"/>
    <property type="match status" value="1"/>
</dbReference>
<proteinExistence type="predicted"/>
<evidence type="ECO:0000313" key="5">
    <source>
        <dbReference type="Proteomes" id="UP000198356"/>
    </source>
</evidence>
<protein>
    <submittedName>
        <fullName evidence="4">Transcriptional regulator, TetR family</fullName>
    </submittedName>
</protein>
<dbReference type="InterPro" id="IPR050109">
    <property type="entry name" value="HTH-type_TetR-like_transc_reg"/>
</dbReference>
<dbReference type="InterPro" id="IPR009057">
    <property type="entry name" value="Homeodomain-like_sf"/>
</dbReference>
<evidence type="ECO:0000256" key="1">
    <source>
        <dbReference type="ARBA" id="ARBA00023125"/>
    </source>
</evidence>
<dbReference type="Gene3D" id="1.10.357.10">
    <property type="entry name" value="Tetracycline Repressor, domain 2"/>
    <property type="match status" value="1"/>
</dbReference>
<dbReference type="Proteomes" id="UP000198356">
    <property type="component" value="Unassembled WGS sequence"/>
</dbReference>
<dbReference type="SUPFAM" id="SSF46689">
    <property type="entry name" value="Homeodomain-like"/>
    <property type="match status" value="1"/>
</dbReference>
<dbReference type="PANTHER" id="PTHR30055:SF207">
    <property type="entry name" value="HTH-TYPE TRANSCRIPTIONAL REPRESSOR FATR"/>
    <property type="match status" value="1"/>
</dbReference>
<dbReference type="OrthoDB" id="6430772at2"/>
<feature type="DNA-binding region" description="H-T-H motif" evidence="2">
    <location>
        <begin position="30"/>
        <end position="49"/>
    </location>
</feature>
<dbReference type="InterPro" id="IPR001647">
    <property type="entry name" value="HTH_TetR"/>
</dbReference>
<keyword evidence="1 2" id="KW-0238">DNA-binding</keyword>
<dbReference type="GO" id="GO:0000976">
    <property type="term" value="F:transcription cis-regulatory region binding"/>
    <property type="evidence" value="ECO:0007669"/>
    <property type="project" value="TreeGrafter"/>
</dbReference>
<dbReference type="Pfam" id="PF00440">
    <property type="entry name" value="TetR_N"/>
    <property type="match status" value="1"/>
</dbReference>
<dbReference type="EMBL" id="FZOU01000004">
    <property type="protein sequence ID" value="SNT11185.1"/>
    <property type="molecule type" value="Genomic_DNA"/>
</dbReference>
<evidence type="ECO:0000313" key="4">
    <source>
        <dbReference type="EMBL" id="SNT11185.1"/>
    </source>
</evidence>
<dbReference type="GO" id="GO:0003700">
    <property type="term" value="F:DNA-binding transcription factor activity"/>
    <property type="evidence" value="ECO:0007669"/>
    <property type="project" value="TreeGrafter"/>
</dbReference>
<evidence type="ECO:0000256" key="2">
    <source>
        <dbReference type="PROSITE-ProRule" id="PRU00335"/>
    </source>
</evidence>
<sequence>MAMKAKPSKREAILEAMLDIVVERGFHDAPMSLLAERSGASAGVIYHHFSSKEEIIQALYEHIRGLKLEALLAGFSPDEEPRKTFLRGCLNAYNFYRKHQREMRFYEQYEHAGFSCKTRSREETARVKAYARLFSGRSKGGVLNDWPAEVIQELTLNTINRLASQSKKLPESLLLEIADKLWKLVANSD</sequence>
<feature type="domain" description="HTH tetR-type" evidence="3">
    <location>
        <begin position="7"/>
        <end position="67"/>
    </location>
</feature>
<dbReference type="AlphaFoldDB" id="A0A239JZK2"/>
<organism evidence="4 5">
    <name type="scientific">Granulicella rosea</name>
    <dbReference type="NCBI Taxonomy" id="474952"/>
    <lineage>
        <taxon>Bacteria</taxon>
        <taxon>Pseudomonadati</taxon>
        <taxon>Acidobacteriota</taxon>
        <taxon>Terriglobia</taxon>
        <taxon>Terriglobales</taxon>
        <taxon>Acidobacteriaceae</taxon>
        <taxon>Granulicella</taxon>
    </lineage>
</organism>
<reference evidence="4 5" key="1">
    <citation type="submission" date="2017-06" db="EMBL/GenBank/DDBJ databases">
        <authorList>
            <person name="Kim H.J."/>
            <person name="Triplett B.A."/>
        </authorList>
    </citation>
    <scope>NUCLEOTIDE SEQUENCE [LARGE SCALE GENOMIC DNA]</scope>
    <source>
        <strain evidence="4 5">DSM 18704</strain>
    </source>
</reference>
<evidence type="ECO:0000259" key="3">
    <source>
        <dbReference type="PROSITE" id="PS50977"/>
    </source>
</evidence>
<keyword evidence="5" id="KW-1185">Reference proteome</keyword>
<dbReference type="PRINTS" id="PR00455">
    <property type="entry name" value="HTHTETR"/>
</dbReference>